<organism evidence="6 7">
    <name type="scientific">Microbacterium faecale</name>
    <dbReference type="NCBI Taxonomy" id="1804630"/>
    <lineage>
        <taxon>Bacteria</taxon>
        <taxon>Bacillati</taxon>
        <taxon>Actinomycetota</taxon>
        <taxon>Actinomycetes</taxon>
        <taxon>Micrococcales</taxon>
        <taxon>Microbacteriaceae</taxon>
        <taxon>Microbacterium</taxon>
    </lineage>
</organism>
<sequence>MRRFVRARRALSVVAVAAVLGLTAACANPFTLKVPGSGSGPESGPVTDGVPDELLPFYDQQLAWEDCDEPMTSEAVECASVTAPLDWHQPGAGEIQLRISRPADVPAGAQGSLLINPGGPGGSGIDYLHSVIENDAIGERLLEAYSVVGFDPRGVARSTPVECLDAEGMDAYLYDTSDAERGTDEWEAELDERAKTFADACAENSGELLEFITTEQSARDMDLLRGVLGDDRLTYLGYSYGTFLGATYANIFPERVDRFVLDGALDPSVSGSDVGMTQVIAFEQSLHTYLETCLGGSSCPFRGSVDQALDDVSSLLASLDARPLVSSDGRELGGDTMMTAIVAAMYNEANWPYLSEAFSGARSGDPTAAMFLADFYNDRTPNGYGSNSTEAFNAYNCMDYPSESEEMTEEDEQILEREAPVTWQYMLGADVCEFWPHPPSGEREAISADGADPIVVIGTTGDPATPFAWAEALADQLSSGTLITFEGEGHTAYGAGSDCVDDAVEDYLIDGTVPDDGLTCQPG</sequence>
<reference evidence="6" key="2">
    <citation type="submission" date="2020-09" db="EMBL/GenBank/DDBJ databases">
        <authorList>
            <person name="Sun Q."/>
            <person name="Zhou Y."/>
        </authorList>
    </citation>
    <scope>NUCLEOTIDE SEQUENCE</scope>
    <source>
        <strain evidence="6">CGMCC 1.15152</strain>
    </source>
</reference>
<dbReference type="Gene3D" id="3.40.50.1820">
    <property type="entry name" value="alpha/beta hydrolase"/>
    <property type="match status" value="1"/>
</dbReference>
<evidence type="ECO:0000313" key="7">
    <source>
        <dbReference type="Proteomes" id="UP000633205"/>
    </source>
</evidence>
<dbReference type="InterPro" id="IPR029058">
    <property type="entry name" value="AB_hydrolase_fold"/>
</dbReference>
<dbReference type="PANTHER" id="PTHR43248">
    <property type="entry name" value="2-SUCCINYL-6-HYDROXY-2,4-CYCLOHEXADIENE-1-CARBOXYLATE SYNTHASE"/>
    <property type="match status" value="1"/>
</dbReference>
<keyword evidence="7" id="KW-1185">Reference proteome</keyword>
<feature type="signal peptide" evidence="4">
    <location>
        <begin position="1"/>
        <end position="27"/>
    </location>
</feature>
<keyword evidence="3 6" id="KW-0378">Hydrolase</keyword>
<dbReference type="PROSITE" id="PS51257">
    <property type="entry name" value="PROKAR_LIPOPROTEIN"/>
    <property type="match status" value="1"/>
</dbReference>
<proteinExistence type="inferred from homology"/>
<evidence type="ECO:0000256" key="3">
    <source>
        <dbReference type="ARBA" id="ARBA00022801"/>
    </source>
</evidence>
<evidence type="ECO:0000256" key="2">
    <source>
        <dbReference type="ARBA" id="ARBA00022729"/>
    </source>
</evidence>
<feature type="chain" id="PRO_5037294982" evidence="4">
    <location>
        <begin position="28"/>
        <end position="523"/>
    </location>
</feature>
<evidence type="ECO:0000259" key="5">
    <source>
        <dbReference type="Pfam" id="PF08386"/>
    </source>
</evidence>
<evidence type="ECO:0000256" key="4">
    <source>
        <dbReference type="SAM" id="SignalP"/>
    </source>
</evidence>
<protein>
    <submittedName>
        <fullName evidence="6">Alpha/beta hydrolase</fullName>
    </submittedName>
</protein>
<accession>A0A916Y8V2</accession>
<dbReference type="SUPFAM" id="SSF53474">
    <property type="entry name" value="alpha/beta-Hydrolases"/>
    <property type="match status" value="1"/>
</dbReference>
<dbReference type="RefSeq" id="WP_188711545.1">
    <property type="nucleotide sequence ID" value="NZ_BMHO01000001.1"/>
</dbReference>
<dbReference type="Pfam" id="PF08386">
    <property type="entry name" value="Abhydrolase_4"/>
    <property type="match status" value="1"/>
</dbReference>
<dbReference type="EMBL" id="BMHO01000001">
    <property type="protein sequence ID" value="GGD34645.1"/>
    <property type="molecule type" value="Genomic_DNA"/>
</dbReference>
<dbReference type="PANTHER" id="PTHR43248:SF29">
    <property type="entry name" value="TRIPEPTIDYL AMINOPEPTIDASE"/>
    <property type="match status" value="1"/>
</dbReference>
<evidence type="ECO:0000313" key="6">
    <source>
        <dbReference type="EMBL" id="GGD34645.1"/>
    </source>
</evidence>
<dbReference type="InterPro" id="IPR013595">
    <property type="entry name" value="Pept_S33_TAP-like_C"/>
</dbReference>
<dbReference type="GO" id="GO:0016787">
    <property type="term" value="F:hydrolase activity"/>
    <property type="evidence" value="ECO:0007669"/>
    <property type="project" value="UniProtKB-KW"/>
</dbReference>
<gene>
    <name evidence="6" type="ORF">GCM10010915_13790</name>
</gene>
<comment type="caution">
    <text evidence="6">The sequence shown here is derived from an EMBL/GenBank/DDBJ whole genome shotgun (WGS) entry which is preliminary data.</text>
</comment>
<dbReference type="AlphaFoldDB" id="A0A916Y8V2"/>
<comment type="similarity">
    <text evidence="1">Belongs to the peptidase S33 family.</text>
</comment>
<evidence type="ECO:0000256" key="1">
    <source>
        <dbReference type="ARBA" id="ARBA00010088"/>
    </source>
</evidence>
<keyword evidence="2 4" id="KW-0732">Signal</keyword>
<reference evidence="6" key="1">
    <citation type="journal article" date="2014" name="Int. J. Syst. Evol. Microbiol.">
        <title>Complete genome sequence of Corynebacterium casei LMG S-19264T (=DSM 44701T), isolated from a smear-ripened cheese.</title>
        <authorList>
            <consortium name="US DOE Joint Genome Institute (JGI-PGF)"/>
            <person name="Walter F."/>
            <person name="Albersmeier A."/>
            <person name="Kalinowski J."/>
            <person name="Ruckert C."/>
        </authorList>
    </citation>
    <scope>NUCLEOTIDE SEQUENCE</scope>
    <source>
        <strain evidence="6">CGMCC 1.15152</strain>
    </source>
</reference>
<dbReference type="Proteomes" id="UP000633205">
    <property type="component" value="Unassembled WGS sequence"/>
</dbReference>
<name>A0A916Y8V2_9MICO</name>
<feature type="domain" description="Peptidase S33 tripeptidyl aminopeptidase-like C-terminal" evidence="5">
    <location>
        <begin position="429"/>
        <end position="520"/>
    </location>
</feature>
<dbReference type="InterPro" id="IPR051601">
    <property type="entry name" value="Serine_prot/Carboxylest_S33"/>
</dbReference>